<reference evidence="2" key="1">
    <citation type="submission" date="2022-05" db="EMBL/GenBank/DDBJ databases">
        <title>The Musa troglodytarum L. genome provides insights into the mechanism of non-climacteric behaviour and enrichment of carotenoids.</title>
        <authorList>
            <person name="Wang J."/>
        </authorList>
    </citation>
    <scope>NUCLEOTIDE SEQUENCE</scope>
    <source>
        <tissue evidence="2">Leaf</tissue>
    </source>
</reference>
<gene>
    <name evidence="2" type="ORF">MUK42_27473</name>
</gene>
<keyword evidence="3" id="KW-1185">Reference proteome</keyword>
<feature type="compositionally biased region" description="Pro residues" evidence="1">
    <location>
        <begin position="50"/>
        <end position="66"/>
    </location>
</feature>
<name>A0A9E7JR59_9LILI</name>
<dbReference type="AlphaFoldDB" id="A0A9E7JR59"/>
<organism evidence="2 3">
    <name type="scientific">Musa troglodytarum</name>
    <name type="common">fe'i banana</name>
    <dbReference type="NCBI Taxonomy" id="320322"/>
    <lineage>
        <taxon>Eukaryota</taxon>
        <taxon>Viridiplantae</taxon>
        <taxon>Streptophyta</taxon>
        <taxon>Embryophyta</taxon>
        <taxon>Tracheophyta</taxon>
        <taxon>Spermatophyta</taxon>
        <taxon>Magnoliopsida</taxon>
        <taxon>Liliopsida</taxon>
        <taxon>Zingiberales</taxon>
        <taxon>Musaceae</taxon>
        <taxon>Musa</taxon>
    </lineage>
</organism>
<accession>A0A9E7JR59</accession>
<sequence>MMLMEWGRTRPAGSAGNILPSPATAYAPPVYVTVSAASARIAPTSAPAAASPPSPPRPSPPSPPASSPYTADEEATARWDPCRNSSRANRPSGGPDQSHSSFSGPDPRPLPSATWRRCQGREEASGPRYYGHSGGFRRGKNRRTGSCADRSRWRRDARKTQAVGRMGGGGKGGGGTSRTRSRHSGTGNRRRRWCGSGRRGGAGEKNGRFFARCLYRVVRIRCYCCDY</sequence>
<feature type="compositionally biased region" description="Polar residues" evidence="1">
    <location>
        <begin position="83"/>
        <end position="103"/>
    </location>
</feature>
<protein>
    <submittedName>
        <fullName evidence="2">Uncharacterized protein</fullName>
    </submittedName>
</protein>
<feature type="region of interest" description="Disordered" evidence="1">
    <location>
        <begin position="42"/>
        <end position="201"/>
    </location>
</feature>
<evidence type="ECO:0000313" key="2">
    <source>
        <dbReference type="EMBL" id="URD90977.1"/>
    </source>
</evidence>
<feature type="compositionally biased region" description="Gly residues" evidence="1">
    <location>
        <begin position="165"/>
        <end position="176"/>
    </location>
</feature>
<dbReference type="Proteomes" id="UP001055439">
    <property type="component" value="Chromosome 2"/>
</dbReference>
<evidence type="ECO:0000313" key="3">
    <source>
        <dbReference type="Proteomes" id="UP001055439"/>
    </source>
</evidence>
<dbReference type="OrthoDB" id="691764at2759"/>
<feature type="compositionally biased region" description="Basic residues" evidence="1">
    <location>
        <begin position="179"/>
        <end position="193"/>
    </location>
</feature>
<proteinExistence type="predicted"/>
<dbReference type="EMBL" id="CP097504">
    <property type="protein sequence ID" value="URD90977.1"/>
    <property type="molecule type" value="Genomic_DNA"/>
</dbReference>
<evidence type="ECO:0000256" key="1">
    <source>
        <dbReference type="SAM" id="MobiDB-lite"/>
    </source>
</evidence>
<feature type="region of interest" description="Disordered" evidence="1">
    <location>
        <begin position="1"/>
        <end position="24"/>
    </location>
</feature>